<proteinExistence type="predicted"/>
<feature type="compositionally biased region" description="Low complexity" evidence="1">
    <location>
        <begin position="18"/>
        <end position="42"/>
    </location>
</feature>
<sequence>MSTMAGIGSFGVSSAAPARAAATPAAGTPAAATTGAADQAGTSKRRPARDVEADFLKEIRKTPIERLREQVLKQLGLTEEALAAMEPKDRGPIEELIAKAIVERLKAAGGEPGQVIDRAA</sequence>
<reference evidence="4" key="1">
    <citation type="submission" date="2018-10" db="EMBL/GenBank/DDBJ databases">
        <authorList>
            <person name="Peiro R."/>
            <person name="Begona"/>
            <person name="Cbmso G."/>
            <person name="Lopez M."/>
            <person name="Gonzalez S."/>
            <person name="Sacristan E."/>
            <person name="Castillo E."/>
        </authorList>
    </citation>
    <scope>NUCLEOTIDE SEQUENCE [LARGE SCALE GENOMIC DNA]</scope>
</reference>
<protein>
    <submittedName>
        <fullName evidence="3">Uncharacterized protein</fullName>
    </submittedName>
</protein>
<dbReference type="OrthoDB" id="8481382at2"/>
<dbReference type="AlphaFoldDB" id="A0A447CU06"/>
<gene>
    <name evidence="3" type="ORF">RHODGE_RHODGE_01802</name>
</gene>
<name>A0A447CU06_9BRAD</name>
<accession>A0A447CU06</accession>
<organism evidence="3 4">
    <name type="scientific">Rhodoplanes serenus</name>
    <dbReference type="NCBI Taxonomy" id="200615"/>
    <lineage>
        <taxon>Bacteria</taxon>
        <taxon>Pseudomonadati</taxon>
        <taxon>Pseudomonadota</taxon>
        <taxon>Alphaproteobacteria</taxon>
        <taxon>Hyphomicrobiales</taxon>
        <taxon>Nitrobacteraceae</taxon>
        <taxon>Rhodoplanes</taxon>
    </lineage>
</organism>
<keyword evidence="2" id="KW-0732">Signal</keyword>
<dbReference type="RefSeq" id="WP_129608701.1">
    <property type="nucleotide sequence ID" value="NZ_UWOC01000132.1"/>
</dbReference>
<feature type="region of interest" description="Disordered" evidence="1">
    <location>
        <begin position="18"/>
        <end position="49"/>
    </location>
</feature>
<dbReference type="EMBL" id="UWOC01000132">
    <property type="protein sequence ID" value="VCU08637.1"/>
    <property type="molecule type" value="Genomic_DNA"/>
</dbReference>
<evidence type="ECO:0000313" key="3">
    <source>
        <dbReference type="EMBL" id="VCU08637.1"/>
    </source>
</evidence>
<feature type="signal peptide" evidence="2">
    <location>
        <begin position="1"/>
        <end position="20"/>
    </location>
</feature>
<evidence type="ECO:0000256" key="2">
    <source>
        <dbReference type="SAM" id="SignalP"/>
    </source>
</evidence>
<comment type="caution">
    <text evidence="3">The sequence shown here is derived from an EMBL/GenBank/DDBJ whole genome shotgun (WGS) entry which is preliminary data.</text>
</comment>
<dbReference type="Proteomes" id="UP000289200">
    <property type="component" value="Unassembled WGS sequence"/>
</dbReference>
<feature type="chain" id="PRO_5019573874" evidence="2">
    <location>
        <begin position="21"/>
        <end position="120"/>
    </location>
</feature>
<evidence type="ECO:0000313" key="4">
    <source>
        <dbReference type="Proteomes" id="UP000289200"/>
    </source>
</evidence>
<evidence type="ECO:0000256" key="1">
    <source>
        <dbReference type="SAM" id="MobiDB-lite"/>
    </source>
</evidence>
<keyword evidence="4" id="KW-1185">Reference proteome</keyword>